<gene>
    <name evidence="8" type="primary">priA</name>
    <name evidence="11" type="ORF">ACFQO7_28820</name>
</gene>
<dbReference type="PANTHER" id="PTHR30580:SF0">
    <property type="entry name" value="PRIMOSOMAL PROTEIN N"/>
    <property type="match status" value="1"/>
</dbReference>
<evidence type="ECO:0000256" key="2">
    <source>
        <dbReference type="ARBA" id="ARBA00022705"/>
    </source>
</evidence>
<proteinExistence type="inferred from homology"/>
<feature type="binding site" evidence="8">
    <location>
        <position position="397"/>
    </location>
    <ligand>
        <name>Zn(2+)</name>
        <dbReference type="ChEBI" id="CHEBI:29105"/>
        <label>2</label>
    </ligand>
</feature>
<comment type="subunit">
    <text evidence="8">Component of the replication restart primosome.</text>
</comment>
<keyword evidence="1 8" id="KW-0639">Primosome</keyword>
<feature type="binding site" evidence="8">
    <location>
        <position position="370"/>
    </location>
    <ligand>
        <name>Zn(2+)</name>
        <dbReference type="ChEBI" id="CHEBI:29105"/>
        <label>1</label>
    </ligand>
</feature>
<feature type="binding site" evidence="8">
    <location>
        <position position="394"/>
    </location>
    <ligand>
        <name>Zn(2+)</name>
        <dbReference type="ChEBI" id="CHEBI:29105"/>
        <label>2</label>
    </ligand>
</feature>
<feature type="domain" description="Primosomal protein N' 3' DNA-binding" evidence="10">
    <location>
        <begin position="3"/>
        <end position="97"/>
    </location>
</feature>
<name>A0ABW2H2Q1_9ACTN</name>
<dbReference type="InterPro" id="IPR041222">
    <property type="entry name" value="PriA_3primeBD"/>
</dbReference>
<keyword evidence="3 8" id="KW-0479">Metal-binding</keyword>
<keyword evidence="2 8" id="KW-0235">DNA replication</keyword>
<comment type="similarity">
    <text evidence="8">Belongs to the helicase family. PriA subfamily.</text>
</comment>
<evidence type="ECO:0000256" key="9">
    <source>
        <dbReference type="SAM" id="MobiDB-lite"/>
    </source>
</evidence>
<comment type="function">
    <text evidence="8">Initiates the restart of stalled replication forks, which reloads the replicative helicase on sites other than the origin of replication. Recognizes and binds to abandoned replication forks and remodels them to uncover a helicase loading site. Promotes assembly of the primosome at these replication forks.</text>
</comment>
<evidence type="ECO:0000313" key="12">
    <source>
        <dbReference type="Proteomes" id="UP001596392"/>
    </source>
</evidence>
<reference evidence="12" key="1">
    <citation type="journal article" date="2019" name="Int. J. Syst. Evol. Microbiol.">
        <title>The Global Catalogue of Microorganisms (GCM) 10K type strain sequencing project: providing services to taxonomists for standard genome sequencing and annotation.</title>
        <authorList>
            <consortium name="The Broad Institute Genomics Platform"/>
            <consortium name="The Broad Institute Genome Sequencing Center for Infectious Disease"/>
            <person name="Wu L."/>
            <person name="Ma J."/>
        </authorList>
    </citation>
    <scope>NUCLEOTIDE SEQUENCE [LARGE SCALE GENOMIC DNA]</scope>
    <source>
        <strain evidence="12">CGMCC 1.9106</strain>
    </source>
</reference>
<evidence type="ECO:0000256" key="8">
    <source>
        <dbReference type="HAMAP-Rule" id="MF_00983"/>
    </source>
</evidence>
<keyword evidence="5 8" id="KW-0862">Zinc</keyword>
<feature type="binding site" evidence="8">
    <location>
        <position position="367"/>
    </location>
    <ligand>
        <name>Zn(2+)</name>
        <dbReference type="ChEBI" id="CHEBI:29105"/>
        <label>1</label>
    </ligand>
</feature>
<evidence type="ECO:0000256" key="5">
    <source>
        <dbReference type="ARBA" id="ARBA00022833"/>
    </source>
</evidence>
<keyword evidence="6 8" id="KW-0067">ATP-binding</keyword>
<dbReference type="HAMAP" id="MF_00983">
    <property type="entry name" value="PriA"/>
    <property type="match status" value="1"/>
</dbReference>
<dbReference type="Pfam" id="PF17764">
    <property type="entry name" value="PriA_3primeBD"/>
    <property type="match status" value="1"/>
</dbReference>
<evidence type="ECO:0000256" key="7">
    <source>
        <dbReference type="ARBA" id="ARBA00023125"/>
    </source>
</evidence>
<protein>
    <recommendedName>
        <fullName evidence="8">Probable replication restart protein PriA</fullName>
    </recommendedName>
    <alternativeName>
        <fullName evidence="8">Putative ATP-dependent DNA helicase PriA</fullName>
    </alternativeName>
</protein>
<evidence type="ECO:0000256" key="6">
    <source>
        <dbReference type="ARBA" id="ARBA00022840"/>
    </source>
</evidence>
<evidence type="ECO:0000259" key="10">
    <source>
        <dbReference type="Pfam" id="PF17764"/>
    </source>
</evidence>
<feature type="binding site" evidence="8">
    <location>
        <position position="376"/>
    </location>
    <ligand>
        <name>Zn(2+)</name>
        <dbReference type="ChEBI" id="CHEBI:29105"/>
        <label>2</label>
    </ligand>
</feature>
<evidence type="ECO:0000256" key="3">
    <source>
        <dbReference type="ARBA" id="ARBA00022723"/>
    </source>
</evidence>
<dbReference type="InterPro" id="IPR027417">
    <property type="entry name" value="P-loop_NTPase"/>
</dbReference>
<evidence type="ECO:0000256" key="4">
    <source>
        <dbReference type="ARBA" id="ARBA00022741"/>
    </source>
</evidence>
<keyword evidence="4 8" id="KW-0547">Nucleotide-binding</keyword>
<dbReference type="PANTHER" id="PTHR30580">
    <property type="entry name" value="PRIMOSOMAL PROTEIN N"/>
    <property type="match status" value="1"/>
</dbReference>
<dbReference type="InterPro" id="IPR042115">
    <property type="entry name" value="PriA_3primeBD_sf"/>
</dbReference>
<feature type="binding site" evidence="8">
    <location>
        <position position="409"/>
    </location>
    <ligand>
        <name>Zn(2+)</name>
        <dbReference type="ChEBI" id="CHEBI:29105"/>
        <label>1</label>
    </ligand>
</feature>
<feature type="region of interest" description="Disordered" evidence="9">
    <location>
        <begin position="103"/>
        <end position="122"/>
    </location>
</feature>
<organism evidence="11 12">
    <name type="scientific">Catellatospora aurea</name>
    <dbReference type="NCBI Taxonomy" id="1337874"/>
    <lineage>
        <taxon>Bacteria</taxon>
        <taxon>Bacillati</taxon>
        <taxon>Actinomycetota</taxon>
        <taxon>Actinomycetes</taxon>
        <taxon>Micromonosporales</taxon>
        <taxon>Micromonosporaceae</taxon>
        <taxon>Catellatospora</taxon>
    </lineage>
</organism>
<dbReference type="InterPro" id="IPR005259">
    <property type="entry name" value="PriA"/>
</dbReference>
<comment type="caution">
    <text evidence="11">The sequence shown here is derived from an EMBL/GenBank/DDBJ whole genome shotgun (WGS) entry which is preliminary data.</text>
</comment>
<keyword evidence="7 8" id="KW-0238">DNA-binding</keyword>
<sequence length="633" mass="67352">MDVPLPHLDRTFDYRVPADLDVTAWPGTRVKVRFSGQLVDGWLLDRVEDTSHEGRLSWLEKVVSAEPVLDPQVLRAAREVADRYAGSLADVLRLAVPPRQAKVEAEPVPDAPTGRVPEPPHEGWQRYPAGEAFLRALGAGRAPRAVWSALPGEQWPDRIAEAVAATLHAGRGAVVVVADARDLERLDTALTALLGPDRHVALAAALGPTERYRRFLRARRGQVAAVVGTRAAAFAPVADLGLVAIWDDGDDLHAEPRSPYPHARQVLLTRAQQQDAAVLVGGFARTAEAQLLLATGWAKEIAANRDQLRRYAPVVQPADDNQLARDPAAASARLPSAAWLAARDALAAGAPVLVQVPRRGYVPAVSCQECRERARCAHCAGPLALGSANAVATCRWCARPAAGWTCPACGGRRLRAAVTGVRRTAEELGRALPGVPVRTSGREAVLASVPAEAALVLATPGAEPVAEGGYGAVLLLDAWALLTRADLRATEEAARRWFNAAALARPGGRGGKVVVVADSGLATVQALVRWDPAWLAERELGERRELGFPPAARMATLTGQADAVNDLLDLARLPDGVQVLGPLPVGDDEERMLLRTGRAGGLALAKALHDAAGVRSLRKAPHPVRIQLDPHEL</sequence>
<dbReference type="Gene3D" id="3.40.50.300">
    <property type="entry name" value="P-loop containing nucleotide triphosphate hydrolases"/>
    <property type="match status" value="1"/>
</dbReference>
<accession>A0ABW2H2Q1</accession>
<dbReference type="EMBL" id="JBHTAC010000040">
    <property type="protein sequence ID" value="MFC7246500.1"/>
    <property type="molecule type" value="Genomic_DNA"/>
</dbReference>
<comment type="cofactor">
    <cofactor evidence="8">
        <name>Zn(2+)</name>
        <dbReference type="ChEBI" id="CHEBI:29105"/>
    </cofactor>
    <text evidence="8">Binds 2 zinc ions per subunit.</text>
</comment>
<dbReference type="RefSeq" id="WP_376809335.1">
    <property type="nucleotide sequence ID" value="NZ_JBHTAC010000040.1"/>
</dbReference>
<evidence type="ECO:0000313" key="11">
    <source>
        <dbReference type="EMBL" id="MFC7246500.1"/>
    </source>
</evidence>
<comment type="caution">
    <text evidence="8">As this protein does not have any detectable helicase domains, it probably does not have helicase activity.</text>
</comment>
<evidence type="ECO:0000256" key="1">
    <source>
        <dbReference type="ARBA" id="ARBA00022515"/>
    </source>
</evidence>
<feature type="binding site" evidence="8">
    <location>
        <position position="406"/>
    </location>
    <ligand>
        <name>Zn(2+)</name>
        <dbReference type="ChEBI" id="CHEBI:29105"/>
        <label>1</label>
    </ligand>
</feature>
<dbReference type="Proteomes" id="UP001596392">
    <property type="component" value="Unassembled WGS sequence"/>
</dbReference>
<feature type="binding site" evidence="8">
    <location>
        <position position="379"/>
    </location>
    <ligand>
        <name>Zn(2+)</name>
        <dbReference type="ChEBI" id="CHEBI:29105"/>
        <label>2</label>
    </ligand>
</feature>
<dbReference type="Gene3D" id="3.40.1440.60">
    <property type="entry name" value="PriA, 3(prime) DNA-binding domain"/>
    <property type="match status" value="1"/>
</dbReference>
<keyword evidence="12" id="KW-1185">Reference proteome</keyword>